<dbReference type="Proteomes" id="UP000704712">
    <property type="component" value="Unassembled WGS sequence"/>
</dbReference>
<organism evidence="1 2">
    <name type="scientific">Phytophthora infestans</name>
    <name type="common">Potato late blight agent</name>
    <name type="synonym">Botrytis infestans</name>
    <dbReference type="NCBI Taxonomy" id="4787"/>
    <lineage>
        <taxon>Eukaryota</taxon>
        <taxon>Sar</taxon>
        <taxon>Stramenopiles</taxon>
        <taxon>Oomycota</taxon>
        <taxon>Peronosporomycetes</taxon>
        <taxon>Peronosporales</taxon>
        <taxon>Peronosporaceae</taxon>
        <taxon>Phytophthora</taxon>
    </lineage>
</organism>
<accession>A0A8S9UAB9</accession>
<sequence>MLSSVFISIGDDATSDHWNSEIEEGIYVHMRALRSQRRSSRASRTGAQGPTWKKLGFVEAVCEEGKWHLENYRSAGQATILKFKAEQ</sequence>
<proteinExistence type="predicted"/>
<protein>
    <submittedName>
        <fullName evidence="1">Uncharacterized protein</fullName>
    </submittedName>
</protein>
<comment type="caution">
    <text evidence="1">The sequence shown here is derived from an EMBL/GenBank/DDBJ whole genome shotgun (WGS) entry which is preliminary data.</text>
</comment>
<dbReference type="EMBL" id="JAACNO010001946">
    <property type="protein sequence ID" value="KAF4136447.1"/>
    <property type="molecule type" value="Genomic_DNA"/>
</dbReference>
<dbReference type="AlphaFoldDB" id="A0A8S9UAB9"/>
<name>A0A8S9UAB9_PHYIN</name>
<reference evidence="1" key="1">
    <citation type="submission" date="2020-03" db="EMBL/GenBank/DDBJ databases">
        <title>Hybrid Assembly of Korean Phytophthora infestans isolates.</title>
        <authorList>
            <person name="Prokchorchik M."/>
            <person name="Lee Y."/>
            <person name="Seo J."/>
            <person name="Cho J.-H."/>
            <person name="Park Y.-E."/>
            <person name="Jang D.-C."/>
            <person name="Im J.-S."/>
            <person name="Choi J.-G."/>
            <person name="Park H.-J."/>
            <person name="Lee G.-B."/>
            <person name="Lee Y.-G."/>
            <person name="Hong S.-Y."/>
            <person name="Cho K."/>
            <person name="Sohn K.H."/>
        </authorList>
    </citation>
    <scope>NUCLEOTIDE SEQUENCE</scope>
    <source>
        <strain evidence="1">KR_2_A2</strain>
    </source>
</reference>
<gene>
    <name evidence="1" type="ORF">GN958_ATG14366</name>
</gene>
<evidence type="ECO:0000313" key="2">
    <source>
        <dbReference type="Proteomes" id="UP000704712"/>
    </source>
</evidence>
<evidence type="ECO:0000313" key="1">
    <source>
        <dbReference type="EMBL" id="KAF4136447.1"/>
    </source>
</evidence>